<dbReference type="GO" id="GO:0003677">
    <property type="term" value="F:DNA binding"/>
    <property type="evidence" value="ECO:0007669"/>
    <property type="project" value="UniProtKB-KW"/>
</dbReference>
<dbReference type="GO" id="GO:0006353">
    <property type="term" value="P:DNA-templated transcription termination"/>
    <property type="evidence" value="ECO:0007669"/>
    <property type="project" value="UniProtKB-KW"/>
</dbReference>
<dbReference type="FunFam" id="1.10.10.60:FF:000351">
    <property type="entry name" value="Transcription factor GAMYB"/>
    <property type="match status" value="1"/>
</dbReference>
<sequence length="994" mass="114328">MRSRPNTMILVFFRHFCSAAKLPKLPKLTKIPTKYRPKAIAEAQKALTEYLHTTRCLPFTYAEHIGRNSLFSLSEIISKVEYSSPRFAKSFQRFLRYHPINEFEFFYESIGLDRREIVEFLPSNKFFIEQEQSALNAACVLSEFGFPWTRLGLLYKVEISIFGKSPEELNCRLKGLKENYGFDNFLVVGICLVFPHVLGCRNGETSDALLDDLKRVFLDFGLQDEMEGNVDACYEVCRKIRFFYDMGCKEGEIGELLGRGKHIFLEYPEEVLVQKADFFCRLSVERQDVGLLLLRYPEILNFDLENPTISVSGFLQHFGLGAKKKNSLAEKYPYVFGRNKFCNLPYVMRALDLHEWFFNRIRNGNQHLLGSYAMSSPDEDLDYHFRDTLGKIQGTRTPYHTLNKLKFLHDIGFGENRHTMEVLPHLHGTQSELQMRFDCLIRAGIEFSKLCKMISLTTKILNQHPDILEKKVNFLLEDMGLTVLYLDAFPAYLCYNLENRIKPRFEFHLWLTEKGLCMKDYSLASIIATSDKNFIRRLYSIHVAAPKQWTFNLWQESQEACNFYTSIRLGTWLDLYVSSTLYPQCLFVHKFLTECLPIGFACLNMEVESPEMFRLIIDGILEDILILKVFSLVSSVKSDIGEKIICRESTHALARTRHFDFAVISLNVLHEMGREACGVCTTNTLNQPKHVQPEEDEVLINHVKKYGPRDWSSIRSKGLLQRTGKSCRLRWVNKLRPNLKNGCKFSLEEERIVIDLQALFGNKWARIATYLPGRTDNDVKNFWSSRQKRLARILKSPSKSQHHHDTGNRNGKQPLAQHDSPLPAENLCSQMEVGSLIMAQPCSSSYMESSEMVKMFGLPELVTTDTIKFDATIAQLEFSIKAENSSMDMESESQNPFPQLPQLEPDLALSPESQELIARLEDPSFMEVFGQRDLPELGTGENLSVDLPMPGIQESYATDGTKESVDTVTPDTFFDDFPTDMFDHIESLPSPSDW</sequence>
<gene>
    <name evidence="14" type="ORF">RJ641_017055</name>
</gene>
<reference evidence="14 15" key="1">
    <citation type="submission" date="2023-12" db="EMBL/GenBank/DDBJ databases">
        <title>A high-quality genome assembly for Dillenia turbinata (Dilleniales).</title>
        <authorList>
            <person name="Chanderbali A."/>
        </authorList>
    </citation>
    <scope>NUCLEOTIDE SEQUENCE [LARGE SCALE GENOMIC DNA]</scope>
    <source>
        <strain evidence="14">LSX21</strain>
        <tissue evidence="14">Leaf</tissue>
    </source>
</reference>
<feature type="chain" id="PRO_5043010194" evidence="11">
    <location>
        <begin position="20"/>
        <end position="994"/>
    </location>
</feature>
<dbReference type="Gene3D" id="1.25.70.10">
    <property type="entry name" value="Transcription termination factor 3, mitochondrial"/>
    <property type="match status" value="3"/>
</dbReference>
<keyword evidence="15" id="KW-1185">Reference proteome</keyword>
<dbReference type="CDD" id="cd00167">
    <property type="entry name" value="SANT"/>
    <property type="match status" value="2"/>
</dbReference>
<organism evidence="14 15">
    <name type="scientific">Dillenia turbinata</name>
    <dbReference type="NCBI Taxonomy" id="194707"/>
    <lineage>
        <taxon>Eukaryota</taxon>
        <taxon>Viridiplantae</taxon>
        <taxon>Streptophyta</taxon>
        <taxon>Embryophyta</taxon>
        <taxon>Tracheophyta</taxon>
        <taxon>Spermatophyta</taxon>
        <taxon>Magnoliopsida</taxon>
        <taxon>eudicotyledons</taxon>
        <taxon>Gunneridae</taxon>
        <taxon>Pentapetalae</taxon>
        <taxon>Dilleniales</taxon>
        <taxon>Dilleniaceae</taxon>
        <taxon>Dillenia</taxon>
    </lineage>
</organism>
<dbReference type="Pfam" id="PF00249">
    <property type="entry name" value="Myb_DNA-binding"/>
    <property type="match status" value="1"/>
</dbReference>
<proteinExistence type="inferred from homology"/>
<evidence type="ECO:0000256" key="10">
    <source>
        <dbReference type="SAM" id="MobiDB-lite"/>
    </source>
</evidence>
<dbReference type="SUPFAM" id="SSF46689">
    <property type="entry name" value="Homeodomain-like"/>
    <property type="match status" value="1"/>
</dbReference>
<evidence type="ECO:0000313" key="15">
    <source>
        <dbReference type="Proteomes" id="UP001370490"/>
    </source>
</evidence>
<evidence type="ECO:0000259" key="13">
    <source>
        <dbReference type="PROSITE" id="PS51294"/>
    </source>
</evidence>
<dbReference type="InterPro" id="IPR003690">
    <property type="entry name" value="MTERF"/>
</dbReference>
<evidence type="ECO:0000256" key="4">
    <source>
        <dbReference type="ARBA" id="ARBA00022737"/>
    </source>
</evidence>
<evidence type="ECO:0000256" key="9">
    <source>
        <dbReference type="ARBA" id="ARBA00023242"/>
    </source>
</evidence>
<evidence type="ECO:0000256" key="6">
    <source>
        <dbReference type="ARBA" id="ARBA00023015"/>
    </source>
</evidence>
<keyword evidence="3" id="KW-0806">Transcription termination</keyword>
<feature type="domain" description="HTH myb-type" evidence="13">
    <location>
        <begin position="693"/>
        <end position="731"/>
    </location>
</feature>
<keyword evidence="6" id="KW-0805">Transcription regulation</keyword>
<evidence type="ECO:0000259" key="12">
    <source>
        <dbReference type="PROSITE" id="PS50090"/>
    </source>
</evidence>
<name>A0AAN8Z2T7_9MAGN</name>
<keyword evidence="9" id="KW-0539">Nucleus</keyword>
<protein>
    <submittedName>
        <fullName evidence="14">Transcription termination factor, mitochondrial/chloroplastic</fullName>
    </submittedName>
</protein>
<dbReference type="Proteomes" id="UP001370490">
    <property type="component" value="Unassembled WGS sequence"/>
</dbReference>
<dbReference type="PROSITE" id="PS50090">
    <property type="entry name" value="MYB_LIKE"/>
    <property type="match status" value="2"/>
</dbReference>
<dbReference type="InterPro" id="IPR001005">
    <property type="entry name" value="SANT/Myb"/>
</dbReference>
<dbReference type="Pfam" id="PF13921">
    <property type="entry name" value="Myb_DNA-bind_6"/>
    <property type="match status" value="1"/>
</dbReference>
<dbReference type="InterPro" id="IPR009057">
    <property type="entry name" value="Homeodomain-like_sf"/>
</dbReference>
<dbReference type="InterPro" id="IPR038538">
    <property type="entry name" value="MTERF_sf"/>
</dbReference>
<feature type="region of interest" description="Disordered" evidence="10">
    <location>
        <begin position="794"/>
        <end position="822"/>
    </location>
</feature>
<dbReference type="PANTHER" id="PTHR47996">
    <property type="entry name" value="TRANSCRIPTION FACTOR DUO1"/>
    <property type="match status" value="1"/>
</dbReference>
<evidence type="ECO:0000256" key="2">
    <source>
        <dbReference type="ARBA" id="ARBA00007692"/>
    </source>
</evidence>
<dbReference type="FunFam" id="1.10.10.60:FF:000060">
    <property type="entry name" value="MYB transcription factor"/>
    <property type="match status" value="1"/>
</dbReference>
<feature type="domain" description="Myb-like" evidence="12">
    <location>
        <begin position="694"/>
        <end position="735"/>
    </location>
</feature>
<dbReference type="InterPro" id="IPR053106">
    <property type="entry name" value="Plant_Male-Germline_Reg_TFs"/>
</dbReference>
<evidence type="ECO:0000313" key="14">
    <source>
        <dbReference type="EMBL" id="KAK6918633.1"/>
    </source>
</evidence>
<comment type="similarity">
    <text evidence="2">Belongs to the mTERF family.</text>
</comment>
<dbReference type="PROSITE" id="PS51294">
    <property type="entry name" value="HTH_MYB"/>
    <property type="match status" value="2"/>
</dbReference>
<evidence type="ECO:0000256" key="5">
    <source>
        <dbReference type="ARBA" id="ARBA00022946"/>
    </source>
</evidence>
<evidence type="ECO:0000256" key="11">
    <source>
        <dbReference type="SAM" id="SignalP"/>
    </source>
</evidence>
<feature type="domain" description="HTH myb-type" evidence="13">
    <location>
        <begin position="736"/>
        <end position="791"/>
    </location>
</feature>
<evidence type="ECO:0000256" key="1">
    <source>
        <dbReference type="ARBA" id="ARBA00004123"/>
    </source>
</evidence>
<dbReference type="Pfam" id="PF02536">
    <property type="entry name" value="mTERF"/>
    <property type="match status" value="2"/>
</dbReference>
<dbReference type="PANTHER" id="PTHR47996:SF3">
    <property type="entry name" value="TRANSCRIPTION FACTOR DUO1"/>
    <property type="match status" value="1"/>
</dbReference>
<dbReference type="Gene3D" id="1.10.10.60">
    <property type="entry name" value="Homeodomain-like"/>
    <property type="match status" value="2"/>
</dbReference>
<keyword evidence="7" id="KW-0238">DNA-binding</keyword>
<dbReference type="GO" id="GO:0005634">
    <property type="term" value="C:nucleus"/>
    <property type="evidence" value="ECO:0007669"/>
    <property type="project" value="UniProtKB-SubCell"/>
</dbReference>
<comment type="subcellular location">
    <subcellularLocation>
        <location evidence="1">Nucleus</location>
    </subcellularLocation>
</comment>
<dbReference type="SMART" id="SM00733">
    <property type="entry name" value="Mterf"/>
    <property type="match status" value="3"/>
</dbReference>
<comment type="caution">
    <text evidence="14">The sequence shown here is derived from an EMBL/GenBank/DDBJ whole genome shotgun (WGS) entry which is preliminary data.</text>
</comment>
<dbReference type="SMART" id="SM00717">
    <property type="entry name" value="SANT"/>
    <property type="match status" value="2"/>
</dbReference>
<evidence type="ECO:0000256" key="7">
    <source>
        <dbReference type="ARBA" id="ARBA00023125"/>
    </source>
</evidence>
<dbReference type="AlphaFoldDB" id="A0AAN8Z2T7"/>
<keyword evidence="4" id="KW-0677">Repeat</keyword>
<keyword evidence="8" id="KW-0804">Transcription</keyword>
<dbReference type="EMBL" id="JBAMMX010000022">
    <property type="protein sequence ID" value="KAK6918633.1"/>
    <property type="molecule type" value="Genomic_DNA"/>
</dbReference>
<evidence type="ECO:0000256" key="8">
    <source>
        <dbReference type="ARBA" id="ARBA00023163"/>
    </source>
</evidence>
<accession>A0AAN8Z2T7</accession>
<evidence type="ECO:0000256" key="3">
    <source>
        <dbReference type="ARBA" id="ARBA00022472"/>
    </source>
</evidence>
<feature type="region of interest" description="Disordered" evidence="10">
    <location>
        <begin position="884"/>
        <end position="904"/>
    </location>
</feature>
<dbReference type="InterPro" id="IPR017930">
    <property type="entry name" value="Myb_dom"/>
</dbReference>
<feature type="signal peptide" evidence="11">
    <location>
        <begin position="1"/>
        <end position="19"/>
    </location>
</feature>
<keyword evidence="11" id="KW-0732">Signal</keyword>
<feature type="domain" description="Myb-like" evidence="12">
    <location>
        <begin position="744"/>
        <end position="787"/>
    </location>
</feature>
<feature type="compositionally biased region" description="Polar residues" evidence="10">
    <location>
        <begin position="884"/>
        <end position="897"/>
    </location>
</feature>
<dbReference type="FunFam" id="1.25.70.10:FF:000017">
    <property type="entry name" value="Transcription termination factor MTEF18, mitochondrial"/>
    <property type="match status" value="1"/>
</dbReference>
<keyword evidence="5" id="KW-0809">Transit peptide</keyword>